<dbReference type="Proteomes" id="UP000184310">
    <property type="component" value="Unassembled WGS sequence"/>
</dbReference>
<sequence>MRNTIKRGVLVSIIGCFGLITSISIILEVIPAEKSRIALIVLVFLSILLFIWFAFSIIRKIKQQYMILKDEYSDENLIDR</sequence>
<keyword evidence="1" id="KW-0472">Membrane</keyword>
<organism evidence="2 3">
    <name type="scientific">Clostridium cavendishii DSM 21758</name>
    <dbReference type="NCBI Taxonomy" id="1121302"/>
    <lineage>
        <taxon>Bacteria</taxon>
        <taxon>Bacillati</taxon>
        <taxon>Bacillota</taxon>
        <taxon>Clostridia</taxon>
        <taxon>Eubacteriales</taxon>
        <taxon>Clostridiaceae</taxon>
        <taxon>Clostridium</taxon>
    </lineage>
</organism>
<evidence type="ECO:0000313" key="3">
    <source>
        <dbReference type="Proteomes" id="UP000184310"/>
    </source>
</evidence>
<dbReference type="AlphaFoldDB" id="A0A1M6GW85"/>
<evidence type="ECO:0000256" key="1">
    <source>
        <dbReference type="SAM" id="Phobius"/>
    </source>
</evidence>
<keyword evidence="3" id="KW-1185">Reference proteome</keyword>
<keyword evidence="1" id="KW-0812">Transmembrane</keyword>
<accession>A0A1M6GW85</accession>
<reference evidence="2 3" key="1">
    <citation type="submission" date="2016-11" db="EMBL/GenBank/DDBJ databases">
        <authorList>
            <person name="Jaros S."/>
            <person name="Januszkiewicz K."/>
            <person name="Wedrychowicz H."/>
        </authorList>
    </citation>
    <scope>NUCLEOTIDE SEQUENCE [LARGE SCALE GENOMIC DNA]</scope>
    <source>
        <strain evidence="2 3">DSM 21758</strain>
    </source>
</reference>
<evidence type="ECO:0000313" key="2">
    <source>
        <dbReference type="EMBL" id="SHJ14170.1"/>
    </source>
</evidence>
<dbReference type="RefSeq" id="WP_072985967.1">
    <property type="nucleotide sequence ID" value="NZ_FQZB01000006.1"/>
</dbReference>
<dbReference type="EMBL" id="FQZB01000006">
    <property type="protein sequence ID" value="SHJ14170.1"/>
    <property type="molecule type" value="Genomic_DNA"/>
</dbReference>
<feature type="transmembrane region" description="Helical" evidence="1">
    <location>
        <begin position="37"/>
        <end position="58"/>
    </location>
</feature>
<feature type="transmembrane region" description="Helical" evidence="1">
    <location>
        <begin position="9"/>
        <end position="31"/>
    </location>
</feature>
<keyword evidence="1" id="KW-1133">Transmembrane helix</keyword>
<proteinExistence type="predicted"/>
<gene>
    <name evidence="2" type="ORF">SAMN02745163_01406</name>
</gene>
<protein>
    <submittedName>
        <fullName evidence="2">Uncharacterized protein</fullName>
    </submittedName>
</protein>
<name>A0A1M6GW85_9CLOT</name>